<protein>
    <submittedName>
        <fullName evidence="2">Uncharacterized protein</fullName>
    </submittedName>
</protein>
<sequence>MKTKLPIFVGTPRESRKTTEADDILAAATSAVKNLENVCKPTGNEDETANLVGTPKLKSVTCWPLPGLKNLGSRQGQPSLKTSIRHVVAATLESLNAKEQRQWISDIFNLLSKYTASSTSPSSA</sequence>
<comment type="caution">
    <text evidence="2">The sequence shown here is derived from an EMBL/GenBank/DDBJ whole genome shotgun (WGS) entry which is preliminary data.</text>
</comment>
<gene>
    <name evidence="2" type="ORF">AVEN_210772_1</name>
</gene>
<proteinExistence type="predicted"/>
<dbReference type="EMBL" id="BGPR01011834">
    <property type="protein sequence ID" value="GBN53195.1"/>
    <property type="molecule type" value="Genomic_DNA"/>
</dbReference>
<keyword evidence="3" id="KW-1185">Reference proteome</keyword>
<name>A0A4Y2PMK7_ARAVE</name>
<dbReference type="Proteomes" id="UP000499080">
    <property type="component" value="Unassembled WGS sequence"/>
</dbReference>
<reference evidence="2 3" key="1">
    <citation type="journal article" date="2019" name="Sci. Rep.">
        <title>Orb-weaving spider Araneus ventricosus genome elucidates the spidroin gene catalogue.</title>
        <authorList>
            <person name="Kono N."/>
            <person name="Nakamura H."/>
            <person name="Ohtoshi R."/>
            <person name="Moran D.A.P."/>
            <person name="Shinohara A."/>
            <person name="Yoshida Y."/>
            <person name="Fujiwara M."/>
            <person name="Mori M."/>
            <person name="Tomita M."/>
            <person name="Arakawa K."/>
        </authorList>
    </citation>
    <scope>NUCLEOTIDE SEQUENCE [LARGE SCALE GENOMIC DNA]</scope>
</reference>
<organism evidence="2 3">
    <name type="scientific">Araneus ventricosus</name>
    <name type="common">Orbweaver spider</name>
    <name type="synonym">Epeira ventricosa</name>
    <dbReference type="NCBI Taxonomy" id="182803"/>
    <lineage>
        <taxon>Eukaryota</taxon>
        <taxon>Metazoa</taxon>
        <taxon>Ecdysozoa</taxon>
        <taxon>Arthropoda</taxon>
        <taxon>Chelicerata</taxon>
        <taxon>Arachnida</taxon>
        <taxon>Araneae</taxon>
        <taxon>Araneomorphae</taxon>
        <taxon>Entelegynae</taxon>
        <taxon>Araneoidea</taxon>
        <taxon>Araneidae</taxon>
        <taxon>Araneus</taxon>
    </lineage>
</organism>
<evidence type="ECO:0000313" key="3">
    <source>
        <dbReference type="Proteomes" id="UP000499080"/>
    </source>
</evidence>
<dbReference type="AlphaFoldDB" id="A0A4Y2PMK7"/>
<evidence type="ECO:0000313" key="2">
    <source>
        <dbReference type="EMBL" id="GBN53195.1"/>
    </source>
</evidence>
<accession>A0A4Y2PMK7</accession>
<evidence type="ECO:0000256" key="1">
    <source>
        <dbReference type="SAM" id="MobiDB-lite"/>
    </source>
</evidence>
<feature type="region of interest" description="Disordered" evidence="1">
    <location>
        <begin position="1"/>
        <end position="20"/>
    </location>
</feature>